<gene>
    <name evidence="1" type="ORF">DUE52_24070</name>
</gene>
<evidence type="ECO:0000313" key="2">
    <source>
        <dbReference type="Proteomes" id="UP000253383"/>
    </source>
</evidence>
<name>A0A368JH56_9BACT</name>
<dbReference type="Pfam" id="PF02810">
    <property type="entry name" value="SEC-C"/>
    <property type="match status" value="1"/>
</dbReference>
<accession>A0A368JH56</accession>
<keyword evidence="2" id="KW-1185">Reference proteome</keyword>
<proteinExistence type="predicted"/>
<dbReference type="InterPro" id="IPR004027">
    <property type="entry name" value="SEC_C_motif"/>
</dbReference>
<organism evidence="1 2">
    <name type="scientific">Larkinella punicea</name>
    <dbReference type="NCBI Taxonomy" id="2315727"/>
    <lineage>
        <taxon>Bacteria</taxon>
        <taxon>Pseudomonadati</taxon>
        <taxon>Bacteroidota</taxon>
        <taxon>Cytophagia</taxon>
        <taxon>Cytophagales</taxon>
        <taxon>Spirosomataceae</taxon>
        <taxon>Larkinella</taxon>
    </lineage>
</organism>
<protein>
    <submittedName>
        <fullName evidence="1">Uncharacterized protein</fullName>
    </submittedName>
</protein>
<sequence length="21" mass="2493">MCHSNKKYKNCCATILKKLCY</sequence>
<dbReference type="EMBL" id="QOWE01000023">
    <property type="protein sequence ID" value="RCR66987.1"/>
    <property type="molecule type" value="Genomic_DNA"/>
</dbReference>
<reference evidence="1 2" key="1">
    <citation type="submission" date="2018-07" db="EMBL/GenBank/DDBJ databases">
        <title>Genome analysis of Larkinella rosea.</title>
        <authorList>
            <person name="Zhou Z."/>
            <person name="Wang G."/>
        </authorList>
    </citation>
    <scope>NUCLEOTIDE SEQUENCE [LARGE SCALE GENOMIC DNA]</scope>
    <source>
        <strain evidence="2">zzj9</strain>
    </source>
</reference>
<dbReference type="RefSeq" id="WP_114408734.1">
    <property type="nucleotide sequence ID" value="NZ_QOWE01000023.1"/>
</dbReference>
<comment type="caution">
    <text evidence="1">The sequence shown here is derived from an EMBL/GenBank/DDBJ whole genome shotgun (WGS) entry which is preliminary data.</text>
</comment>
<evidence type="ECO:0000313" key="1">
    <source>
        <dbReference type="EMBL" id="RCR66987.1"/>
    </source>
</evidence>
<dbReference type="Proteomes" id="UP000253383">
    <property type="component" value="Unassembled WGS sequence"/>
</dbReference>
<dbReference type="AlphaFoldDB" id="A0A368JH56"/>